<feature type="domain" description="CzcB-like barrel-sandwich hybrid" evidence="4">
    <location>
        <begin position="65"/>
        <end position="202"/>
    </location>
</feature>
<dbReference type="Gene3D" id="2.40.30.170">
    <property type="match status" value="1"/>
</dbReference>
<comment type="similarity">
    <text evidence="1">Belongs to the membrane fusion protein (MFP) (TC 8.A.1) family.</text>
</comment>
<feature type="signal peptide" evidence="3">
    <location>
        <begin position="1"/>
        <end position="20"/>
    </location>
</feature>
<comment type="caution">
    <text evidence="5">The sequence shown here is derived from an EMBL/GenBank/DDBJ whole genome shotgun (WGS) entry which is preliminary data.</text>
</comment>
<proteinExistence type="inferred from homology"/>
<dbReference type="InterPro" id="IPR058647">
    <property type="entry name" value="BSH_CzcB-like"/>
</dbReference>
<keyword evidence="6" id="KW-1185">Reference proteome</keyword>
<dbReference type="RefSeq" id="WP_404629842.1">
    <property type="nucleotide sequence ID" value="NZ_JADIKM010000001.1"/>
</dbReference>
<reference evidence="5 6" key="1">
    <citation type="submission" date="2020-10" db="EMBL/GenBank/DDBJ databases">
        <title>Phylogeny of dyella-like bacteria.</title>
        <authorList>
            <person name="Fu J."/>
        </authorList>
    </citation>
    <scope>NUCLEOTIDE SEQUENCE [LARGE SCALE GENOMIC DNA]</scope>
    <source>
        <strain evidence="5 6">Gsoil3046</strain>
    </source>
</reference>
<keyword evidence="2" id="KW-0813">Transport</keyword>
<dbReference type="InterPro" id="IPR006143">
    <property type="entry name" value="RND_pump_MFP"/>
</dbReference>
<sequence length="349" mass="36137">MRRWPLLILLSALAASPAIAADAVKVLTAAQRQALDIRTARVQAATRVPLDGLPATVRIPLGDSAVVTAPYAGVVVEVLAREGEPVRRGQPLARVRSREAMTLGADLAAARGEYRVAQAQAERDRLLLAEGIIADARAQAGTARRDAAAARLHELQTARADAPAGTEPGVYELRAPIDGRVLERAVQLGEPVAMFAKAYVLARGDRVMLELRVPAREAAALRPGLPVRVDGGGEGRVSEIGGAVDPASQSVRVRAEVVAGALLIGQQTRATLMLPAPAGAWQVPSSAVVERDGVARVYVVQGKGFAAVTVERLSHTAEGESVVRGPLAAGAELVVRGAGALDAVAAGGQ</sequence>
<dbReference type="SUPFAM" id="SSF111369">
    <property type="entry name" value="HlyD-like secretion proteins"/>
    <property type="match status" value="1"/>
</dbReference>
<dbReference type="NCBIfam" id="TIGR01730">
    <property type="entry name" value="RND_mfp"/>
    <property type="match status" value="1"/>
</dbReference>
<dbReference type="Gene3D" id="2.40.50.100">
    <property type="match status" value="1"/>
</dbReference>
<name>A0ABW8JPB1_9GAMM</name>
<dbReference type="Gene3D" id="2.40.420.20">
    <property type="match status" value="1"/>
</dbReference>
<evidence type="ECO:0000259" key="4">
    <source>
        <dbReference type="Pfam" id="PF25973"/>
    </source>
</evidence>
<accession>A0ABW8JPB1</accession>
<feature type="chain" id="PRO_5046874716" evidence="3">
    <location>
        <begin position="21"/>
        <end position="349"/>
    </location>
</feature>
<dbReference type="InterPro" id="IPR051909">
    <property type="entry name" value="MFP_Cation_Efflux"/>
</dbReference>
<evidence type="ECO:0000313" key="6">
    <source>
        <dbReference type="Proteomes" id="UP001620460"/>
    </source>
</evidence>
<evidence type="ECO:0000256" key="2">
    <source>
        <dbReference type="ARBA" id="ARBA00022448"/>
    </source>
</evidence>
<evidence type="ECO:0000313" key="5">
    <source>
        <dbReference type="EMBL" id="MFK2902723.1"/>
    </source>
</evidence>
<dbReference type="EMBL" id="JADIKM010000001">
    <property type="protein sequence ID" value="MFK2902723.1"/>
    <property type="molecule type" value="Genomic_DNA"/>
</dbReference>
<evidence type="ECO:0000256" key="3">
    <source>
        <dbReference type="SAM" id="SignalP"/>
    </source>
</evidence>
<evidence type="ECO:0000256" key="1">
    <source>
        <dbReference type="ARBA" id="ARBA00009477"/>
    </source>
</evidence>
<dbReference type="PANTHER" id="PTHR30097">
    <property type="entry name" value="CATION EFFLUX SYSTEM PROTEIN CUSB"/>
    <property type="match status" value="1"/>
</dbReference>
<keyword evidence="3" id="KW-0732">Signal</keyword>
<organism evidence="5 6">
    <name type="scientific">Dyella ginsengisoli</name>
    <dbReference type="NCBI Taxonomy" id="363848"/>
    <lineage>
        <taxon>Bacteria</taxon>
        <taxon>Pseudomonadati</taxon>
        <taxon>Pseudomonadota</taxon>
        <taxon>Gammaproteobacteria</taxon>
        <taxon>Lysobacterales</taxon>
        <taxon>Rhodanobacteraceae</taxon>
        <taxon>Dyella</taxon>
    </lineage>
</organism>
<dbReference type="Proteomes" id="UP001620460">
    <property type="component" value="Unassembled WGS sequence"/>
</dbReference>
<protein>
    <submittedName>
        <fullName evidence="5">Efflux RND transporter periplasmic adaptor subunit</fullName>
    </submittedName>
</protein>
<gene>
    <name evidence="5" type="ORF">ISP17_02010</name>
</gene>
<dbReference type="PANTHER" id="PTHR30097:SF4">
    <property type="entry name" value="SLR6042 PROTEIN"/>
    <property type="match status" value="1"/>
</dbReference>
<dbReference type="Pfam" id="PF25973">
    <property type="entry name" value="BSH_CzcB"/>
    <property type="match status" value="1"/>
</dbReference>
<dbReference type="Gene3D" id="1.10.287.470">
    <property type="entry name" value="Helix hairpin bin"/>
    <property type="match status" value="1"/>
</dbReference>